<reference evidence="1" key="2">
    <citation type="journal article" date="2015" name="Fish Shellfish Immunol.">
        <title>Early steps in the European eel (Anguilla anguilla)-Vibrio vulnificus interaction in the gills: Role of the RtxA13 toxin.</title>
        <authorList>
            <person name="Callol A."/>
            <person name="Pajuelo D."/>
            <person name="Ebbesson L."/>
            <person name="Teles M."/>
            <person name="MacKenzie S."/>
            <person name="Amaro C."/>
        </authorList>
    </citation>
    <scope>NUCLEOTIDE SEQUENCE</scope>
</reference>
<name>A0A0E9QHP7_ANGAN</name>
<evidence type="ECO:0000313" key="1">
    <source>
        <dbReference type="EMBL" id="JAH16396.1"/>
    </source>
</evidence>
<dbReference type="AlphaFoldDB" id="A0A0E9QHP7"/>
<organism evidence="1">
    <name type="scientific">Anguilla anguilla</name>
    <name type="common">European freshwater eel</name>
    <name type="synonym">Muraena anguilla</name>
    <dbReference type="NCBI Taxonomy" id="7936"/>
    <lineage>
        <taxon>Eukaryota</taxon>
        <taxon>Metazoa</taxon>
        <taxon>Chordata</taxon>
        <taxon>Craniata</taxon>
        <taxon>Vertebrata</taxon>
        <taxon>Euteleostomi</taxon>
        <taxon>Actinopterygii</taxon>
        <taxon>Neopterygii</taxon>
        <taxon>Teleostei</taxon>
        <taxon>Anguilliformes</taxon>
        <taxon>Anguillidae</taxon>
        <taxon>Anguilla</taxon>
    </lineage>
</organism>
<proteinExistence type="predicted"/>
<accession>A0A0E9QHP7</accession>
<reference evidence="1" key="1">
    <citation type="submission" date="2014-11" db="EMBL/GenBank/DDBJ databases">
        <authorList>
            <person name="Amaro Gonzalez C."/>
        </authorList>
    </citation>
    <scope>NUCLEOTIDE SEQUENCE</scope>
</reference>
<sequence>MCLRLACLAGLPSSFAVALQEESQ</sequence>
<dbReference type="EMBL" id="GBXM01092181">
    <property type="protein sequence ID" value="JAH16396.1"/>
    <property type="molecule type" value="Transcribed_RNA"/>
</dbReference>
<protein>
    <submittedName>
        <fullName evidence="1">Uncharacterized protein</fullName>
    </submittedName>
</protein>